<sequence length="43" mass="5139">MFGASYDVLHVYLVQIYYRTKVRNKLGIREKEVQKFANMVESN</sequence>
<evidence type="ECO:0000313" key="1">
    <source>
        <dbReference type="EMBL" id="DAF64802.1"/>
    </source>
</evidence>
<dbReference type="EMBL" id="BK032868">
    <property type="protein sequence ID" value="DAF64802.1"/>
    <property type="molecule type" value="Genomic_DNA"/>
</dbReference>
<reference evidence="1" key="1">
    <citation type="journal article" date="2021" name="Proc. Natl. Acad. Sci. U.S.A.">
        <title>A Catalog of Tens of Thousands of Viruses from Human Metagenomes Reveals Hidden Associations with Chronic Diseases.</title>
        <authorList>
            <person name="Tisza M.J."/>
            <person name="Buck C.B."/>
        </authorList>
    </citation>
    <scope>NUCLEOTIDE SEQUENCE</scope>
    <source>
        <strain evidence="1">CtyU16</strain>
    </source>
</reference>
<proteinExistence type="predicted"/>
<organism evidence="1">
    <name type="scientific">Siphoviridae sp. ctyU16</name>
    <dbReference type="NCBI Taxonomy" id="2827976"/>
    <lineage>
        <taxon>Viruses</taxon>
        <taxon>Duplodnaviria</taxon>
        <taxon>Heunggongvirae</taxon>
        <taxon>Uroviricota</taxon>
        <taxon>Caudoviricetes</taxon>
    </lineage>
</organism>
<name>A0A8S5TNT8_9CAUD</name>
<accession>A0A8S5TNT8</accession>
<protein>
    <submittedName>
        <fullName evidence="1">Uncharacterized protein</fullName>
    </submittedName>
</protein>